<dbReference type="Gene3D" id="1.25.40.10">
    <property type="entry name" value="Tetratricopeptide repeat domain"/>
    <property type="match status" value="1"/>
</dbReference>
<evidence type="ECO:0008006" key="5">
    <source>
        <dbReference type="Google" id="ProtNLM"/>
    </source>
</evidence>
<keyword evidence="2" id="KW-0732">Signal</keyword>
<feature type="chain" id="PRO_5030106584" description="Tetratricopeptide repeat protein" evidence="2">
    <location>
        <begin position="28"/>
        <end position="291"/>
    </location>
</feature>
<dbReference type="RefSeq" id="WP_141199231.1">
    <property type="nucleotide sequence ID" value="NZ_CP041186.1"/>
</dbReference>
<dbReference type="Pfam" id="PF13181">
    <property type="entry name" value="TPR_8"/>
    <property type="match status" value="1"/>
</dbReference>
<evidence type="ECO:0000313" key="3">
    <source>
        <dbReference type="EMBL" id="QDG52768.1"/>
    </source>
</evidence>
<reference evidence="3 4" key="1">
    <citation type="submission" date="2019-06" db="EMBL/GenBank/DDBJ databases">
        <title>Persicimonas caeni gen. nov., sp. nov., a predatory bacterium isolated from solar saltern.</title>
        <authorList>
            <person name="Wang S."/>
        </authorList>
    </citation>
    <scope>NUCLEOTIDE SEQUENCE [LARGE SCALE GENOMIC DNA]</scope>
    <source>
        <strain evidence="3 4">YN101</strain>
    </source>
</reference>
<feature type="signal peptide" evidence="2">
    <location>
        <begin position="1"/>
        <end position="27"/>
    </location>
</feature>
<dbReference type="SUPFAM" id="SSF48452">
    <property type="entry name" value="TPR-like"/>
    <property type="match status" value="1"/>
</dbReference>
<sequence>MRRISTALVVIGLLSAGPLWPASSAWAQQPEASGDAEAQASDKERFRQLAAAGSKAFAAKDYETAEKAFRQAYAIKPVPNLLYNIGRALEKQGDFEAATDFYEKFVNEPDVELKARRDALQRLKTLREVLALREEGEEVDQEEVEQKQGDHELAEAGEGEQTQPDAVEEPPVVVEDDYTLAYTFTGLGAATLVGSGVFAILAAGEKSNADDAATLAERRDAADTGQTYTTVADSMLAAGAVLTGVGIYFFASPPQESVSQESVSQPSVSQQARIAPSVGPDGASVTFTLDF</sequence>
<evidence type="ECO:0000313" key="4">
    <source>
        <dbReference type="Proteomes" id="UP000315995"/>
    </source>
</evidence>
<proteinExistence type="predicted"/>
<evidence type="ECO:0000256" key="1">
    <source>
        <dbReference type="SAM" id="MobiDB-lite"/>
    </source>
</evidence>
<feature type="compositionally biased region" description="Low complexity" evidence="1">
    <location>
        <begin position="260"/>
        <end position="271"/>
    </location>
</feature>
<feature type="compositionally biased region" description="Basic and acidic residues" evidence="1">
    <location>
        <begin position="144"/>
        <end position="154"/>
    </location>
</feature>
<feature type="region of interest" description="Disordered" evidence="1">
    <location>
        <begin position="260"/>
        <end position="283"/>
    </location>
</feature>
<dbReference type="InterPro" id="IPR011990">
    <property type="entry name" value="TPR-like_helical_dom_sf"/>
</dbReference>
<dbReference type="EMBL" id="CP041186">
    <property type="protein sequence ID" value="QDG52768.1"/>
    <property type="molecule type" value="Genomic_DNA"/>
</dbReference>
<name>A0A4Y6PWR6_PERCE</name>
<dbReference type="AlphaFoldDB" id="A0A4Y6PWR6"/>
<organism evidence="3 4">
    <name type="scientific">Persicimonas caeni</name>
    <dbReference type="NCBI Taxonomy" id="2292766"/>
    <lineage>
        <taxon>Bacteria</taxon>
        <taxon>Deltaproteobacteria</taxon>
        <taxon>Bradymonadales</taxon>
        <taxon>Bradymonadaceae</taxon>
        <taxon>Persicimonas</taxon>
    </lineage>
</organism>
<accession>A0A4Y6PWR6</accession>
<gene>
    <name evidence="3" type="ORF">FIV42_19075</name>
</gene>
<keyword evidence="4" id="KW-1185">Reference proteome</keyword>
<accession>A0A5B8Y8A9</accession>
<protein>
    <recommendedName>
        <fullName evidence="5">Tetratricopeptide repeat protein</fullName>
    </recommendedName>
</protein>
<evidence type="ECO:0000256" key="2">
    <source>
        <dbReference type="SAM" id="SignalP"/>
    </source>
</evidence>
<feature type="region of interest" description="Disordered" evidence="1">
    <location>
        <begin position="136"/>
        <end position="167"/>
    </location>
</feature>
<dbReference type="OrthoDB" id="9763670at2"/>
<dbReference type="InterPro" id="IPR019734">
    <property type="entry name" value="TPR_rpt"/>
</dbReference>
<dbReference type="Proteomes" id="UP000315995">
    <property type="component" value="Chromosome"/>
</dbReference>